<sequence length="217" mass="23561">MIVALRVFESQDMKMVLRRGEGTAELGSSNIATSLSGPDKFYEQIMLMPPRQMALQCPRVFVPAQSVQRFVQTGAPLSYVAAMRMTPGPWLSSGGVQQVRVVVKPQPVVQVRSNAVYPACPGQLPRVQGLAQTSMVNVAPMAPAGTPGVEVLEPCEVAKLLQAGRCLLVDLRDGDRNVGTINGAINVPAIKRINDTVTLPFFTEIQKYANQWAQFPL</sequence>
<accession>A0ABP0NSZ3</accession>
<dbReference type="InterPro" id="IPR036873">
    <property type="entry name" value="Rhodanese-like_dom_sf"/>
</dbReference>
<reference evidence="1 2" key="1">
    <citation type="submission" date="2024-02" db="EMBL/GenBank/DDBJ databases">
        <authorList>
            <person name="Chen Y."/>
            <person name="Shah S."/>
            <person name="Dougan E. K."/>
            <person name="Thang M."/>
            <person name="Chan C."/>
        </authorList>
    </citation>
    <scope>NUCLEOTIDE SEQUENCE [LARGE SCALE GENOMIC DNA]</scope>
</reference>
<evidence type="ECO:0000313" key="2">
    <source>
        <dbReference type="Proteomes" id="UP001642484"/>
    </source>
</evidence>
<evidence type="ECO:0000313" key="1">
    <source>
        <dbReference type="EMBL" id="CAK9065544.1"/>
    </source>
</evidence>
<comment type="caution">
    <text evidence="1">The sequence shown here is derived from an EMBL/GenBank/DDBJ whole genome shotgun (WGS) entry which is preliminary data.</text>
</comment>
<protein>
    <recommendedName>
        <fullName evidence="3">Rhodanese domain-containing protein</fullName>
    </recommendedName>
</protein>
<name>A0ABP0NSZ3_9DINO</name>
<gene>
    <name evidence="1" type="ORF">CCMP2556_LOCUS32222</name>
</gene>
<dbReference type="Proteomes" id="UP001642484">
    <property type="component" value="Unassembled WGS sequence"/>
</dbReference>
<evidence type="ECO:0008006" key="3">
    <source>
        <dbReference type="Google" id="ProtNLM"/>
    </source>
</evidence>
<dbReference type="EMBL" id="CAXAMN010022025">
    <property type="protein sequence ID" value="CAK9065544.1"/>
    <property type="molecule type" value="Genomic_DNA"/>
</dbReference>
<dbReference type="SUPFAM" id="SSF52821">
    <property type="entry name" value="Rhodanese/Cell cycle control phosphatase"/>
    <property type="match status" value="1"/>
</dbReference>
<proteinExistence type="predicted"/>
<organism evidence="1 2">
    <name type="scientific">Durusdinium trenchii</name>
    <dbReference type="NCBI Taxonomy" id="1381693"/>
    <lineage>
        <taxon>Eukaryota</taxon>
        <taxon>Sar</taxon>
        <taxon>Alveolata</taxon>
        <taxon>Dinophyceae</taxon>
        <taxon>Suessiales</taxon>
        <taxon>Symbiodiniaceae</taxon>
        <taxon>Durusdinium</taxon>
    </lineage>
</organism>
<feature type="non-terminal residue" evidence="1">
    <location>
        <position position="217"/>
    </location>
</feature>
<keyword evidence="2" id="KW-1185">Reference proteome</keyword>